<gene>
    <name evidence="2" type="ORF">SNAT2548_LOCUS7455</name>
</gene>
<evidence type="ECO:0000256" key="1">
    <source>
        <dbReference type="SAM" id="MobiDB-lite"/>
    </source>
</evidence>
<feature type="compositionally biased region" description="Low complexity" evidence="1">
    <location>
        <begin position="162"/>
        <end position="173"/>
    </location>
</feature>
<dbReference type="EMBL" id="CAJNDS010000521">
    <property type="protein sequence ID" value="CAE7214551.1"/>
    <property type="molecule type" value="Genomic_DNA"/>
</dbReference>
<dbReference type="Proteomes" id="UP000604046">
    <property type="component" value="Unassembled WGS sequence"/>
</dbReference>
<sequence length="274" mass="29820">MQALIARAFRPLASLLSGQDGHAELSCLAIGSRGGHSRSPHQDAWTGRELHMLSLDSAAEKRIDKGTFTPTKRETRKGSQRLREKTKSKTQRKEPACQLRSQDFTGAKCRLRPWRGVRPRPGIPPSCTEGSRGLGRIPPGGKNRPPHGRASSLHGANVGGIPRTTAPAARGRALVGIGVRSDKKAGTSGPTEQKPAKEQYEQGAAPKEEEPEILLEPAMAGIFGARQQGPPERPDSAFNVAEATEEERSRPQVRRELLREGSLRSWWNGRTSEA</sequence>
<protein>
    <submittedName>
        <fullName evidence="2">Uncharacterized protein</fullName>
    </submittedName>
</protein>
<keyword evidence="3" id="KW-1185">Reference proteome</keyword>
<feature type="compositionally biased region" description="Basic and acidic residues" evidence="1">
    <location>
        <begin position="246"/>
        <end position="262"/>
    </location>
</feature>
<organism evidence="2 3">
    <name type="scientific">Symbiodinium natans</name>
    <dbReference type="NCBI Taxonomy" id="878477"/>
    <lineage>
        <taxon>Eukaryota</taxon>
        <taxon>Sar</taxon>
        <taxon>Alveolata</taxon>
        <taxon>Dinophyceae</taxon>
        <taxon>Suessiales</taxon>
        <taxon>Symbiodiniaceae</taxon>
        <taxon>Symbiodinium</taxon>
    </lineage>
</organism>
<accession>A0A812JUG5</accession>
<comment type="caution">
    <text evidence="2">The sequence shown here is derived from an EMBL/GenBank/DDBJ whole genome shotgun (WGS) entry which is preliminary data.</text>
</comment>
<reference evidence="2" key="1">
    <citation type="submission" date="2021-02" db="EMBL/GenBank/DDBJ databases">
        <authorList>
            <person name="Dougan E. K."/>
            <person name="Rhodes N."/>
            <person name="Thang M."/>
            <person name="Chan C."/>
        </authorList>
    </citation>
    <scope>NUCLEOTIDE SEQUENCE</scope>
</reference>
<evidence type="ECO:0000313" key="3">
    <source>
        <dbReference type="Proteomes" id="UP000604046"/>
    </source>
</evidence>
<dbReference type="AlphaFoldDB" id="A0A812JUG5"/>
<evidence type="ECO:0000313" key="2">
    <source>
        <dbReference type="EMBL" id="CAE7214551.1"/>
    </source>
</evidence>
<feature type="region of interest" description="Disordered" evidence="1">
    <location>
        <begin position="64"/>
        <end position="101"/>
    </location>
</feature>
<name>A0A812JUG5_9DINO</name>
<feature type="region of interest" description="Disordered" evidence="1">
    <location>
        <begin position="115"/>
        <end position="274"/>
    </location>
</feature>
<feature type="compositionally biased region" description="Basic and acidic residues" evidence="1">
    <location>
        <begin position="64"/>
        <end position="95"/>
    </location>
</feature>
<proteinExistence type="predicted"/>